<evidence type="ECO:0000259" key="4">
    <source>
        <dbReference type="PROSITE" id="PS51000"/>
    </source>
</evidence>
<reference evidence="5 6" key="1">
    <citation type="submission" date="2023-03" db="EMBL/GenBank/DDBJ databases">
        <title>Novel Species.</title>
        <authorList>
            <person name="Ma S."/>
        </authorList>
    </citation>
    <scope>NUCLEOTIDE SEQUENCE [LARGE SCALE GENOMIC DNA]</scope>
    <source>
        <strain evidence="5 6">B11</strain>
    </source>
</reference>
<organism evidence="5 6">
    <name type="scientific">Thermatribacter velox</name>
    <dbReference type="NCBI Taxonomy" id="3039681"/>
    <lineage>
        <taxon>Bacteria</taxon>
        <taxon>Pseudomonadati</taxon>
        <taxon>Atribacterota</taxon>
        <taxon>Atribacteria</taxon>
        <taxon>Atribacterales</taxon>
        <taxon>Thermatribacteraceae</taxon>
        <taxon>Thermatribacter</taxon>
    </lineage>
</organism>
<dbReference type="GO" id="GO:0003677">
    <property type="term" value="F:DNA binding"/>
    <property type="evidence" value="ECO:0007669"/>
    <property type="project" value="UniProtKB-KW"/>
</dbReference>
<evidence type="ECO:0000256" key="3">
    <source>
        <dbReference type="ARBA" id="ARBA00023163"/>
    </source>
</evidence>
<feature type="domain" description="HTH deoR-type" evidence="4">
    <location>
        <begin position="3"/>
        <end position="58"/>
    </location>
</feature>
<keyword evidence="1" id="KW-0805">Transcription regulation</keyword>
<keyword evidence="3" id="KW-0804">Transcription</keyword>
<dbReference type="PROSITE" id="PS51000">
    <property type="entry name" value="HTH_DEOR_2"/>
    <property type="match status" value="1"/>
</dbReference>
<evidence type="ECO:0000313" key="6">
    <source>
        <dbReference type="Proteomes" id="UP001461341"/>
    </source>
</evidence>
<dbReference type="SUPFAM" id="SSF100950">
    <property type="entry name" value="NagB/RpiA/CoA transferase-like"/>
    <property type="match status" value="1"/>
</dbReference>
<keyword evidence="2 5" id="KW-0238">DNA-binding</keyword>
<dbReference type="PANTHER" id="PTHR30363">
    <property type="entry name" value="HTH-TYPE TRANSCRIPTIONAL REGULATOR SRLR-RELATED"/>
    <property type="match status" value="1"/>
</dbReference>
<proteinExistence type="predicted"/>
<dbReference type="InterPro" id="IPR036390">
    <property type="entry name" value="WH_DNA-bd_sf"/>
</dbReference>
<dbReference type="Pfam" id="PF00455">
    <property type="entry name" value="DeoRC"/>
    <property type="match status" value="1"/>
</dbReference>
<name>A0ABZ2YE56_9BACT</name>
<dbReference type="InterPro" id="IPR018356">
    <property type="entry name" value="Tscrpt_reg_HTH_DeoR_CS"/>
</dbReference>
<accession>A0ABZ2YE56</accession>
<dbReference type="InterPro" id="IPR037171">
    <property type="entry name" value="NagB/RpiA_transferase-like"/>
</dbReference>
<dbReference type="Proteomes" id="UP001461341">
    <property type="component" value="Chromosome"/>
</dbReference>
<dbReference type="SMART" id="SM01134">
    <property type="entry name" value="DeoRC"/>
    <property type="match status" value="1"/>
</dbReference>
<dbReference type="RefSeq" id="WP_369018609.1">
    <property type="nucleotide sequence ID" value="NZ_CP121689.1"/>
</dbReference>
<dbReference type="InterPro" id="IPR001034">
    <property type="entry name" value="DeoR_HTH"/>
</dbReference>
<dbReference type="SUPFAM" id="SSF46785">
    <property type="entry name" value="Winged helix' DNA-binding domain"/>
    <property type="match status" value="1"/>
</dbReference>
<evidence type="ECO:0000256" key="1">
    <source>
        <dbReference type="ARBA" id="ARBA00023015"/>
    </source>
</evidence>
<dbReference type="InterPro" id="IPR050313">
    <property type="entry name" value="Carb_Metab_HTH_regulators"/>
</dbReference>
<evidence type="ECO:0000256" key="2">
    <source>
        <dbReference type="ARBA" id="ARBA00023125"/>
    </source>
</evidence>
<keyword evidence="6" id="KW-1185">Reference proteome</keyword>
<dbReference type="InterPro" id="IPR036388">
    <property type="entry name" value="WH-like_DNA-bd_sf"/>
</dbReference>
<dbReference type="Pfam" id="PF08220">
    <property type="entry name" value="HTH_DeoR"/>
    <property type="match status" value="1"/>
</dbReference>
<sequence length="257" mass="28493">MIVEERRLKILGVLEEKKTVSVKELVKLFGVSEDTIRQDLRVLDRQRLLRRTYGGAVRIGKSSAEIPFSLREISNRKVKELIGREAVKLIEEGDSIIFDASTTSLQVARSIDPAKRVTILTTSLDICISLAHNPNFNIISTGGTLHAPSFSFVGPQAESAIRNYFADCLFLGAKAISLEQMAIADVFELEAHLKKTMIQSTRKVVLVAESSKLKEQAFFKIADLSAIHILVTDGDVDKEAVEKLEELGVEVRIARDS</sequence>
<dbReference type="SMART" id="SM00420">
    <property type="entry name" value="HTH_DEOR"/>
    <property type="match status" value="1"/>
</dbReference>
<dbReference type="Gene3D" id="3.40.50.1360">
    <property type="match status" value="1"/>
</dbReference>
<dbReference type="PROSITE" id="PS00894">
    <property type="entry name" value="HTH_DEOR_1"/>
    <property type="match status" value="1"/>
</dbReference>
<dbReference type="PRINTS" id="PR00037">
    <property type="entry name" value="HTHLACR"/>
</dbReference>
<evidence type="ECO:0000313" key="5">
    <source>
        <dbReference type="EMBL" id="WZL76446.1"/>
    </source>
</evidence>
<gene>
    <name evidence="5" type="ORF">QBE54_01560</name>
</gene>
<dbReference type="EMBL" id="CP121689">
    <property type="protein sequence ID" value="WZL76446.1"/>
    <property type="molecule type" value="Genomic_DNA"/>
</dbReference>
<dbReference type="Gene3D" id="1.10.10.10">
    <property type="entry name" value="Winged helix-like DNA-binding domain superfamily/Winged helix DNA-binding domain"/>
    <property type="match status" value="1"/>
</dbReference>
<protein>
    <submittedName>
        <fullName evidence="5">DeoR/GlpR family DNA-binding transcription regulator</fullName>
    </submittedName>
</protein>
<dbReference type="PANTHER" id="PTHR30363:SF44">
    <property type="entry name" value="AGA OPERON TRANSCRIPTIONAL REPRESSOR-RELATED"/>
    <property type="match status" value="1"/>
</dbReference>
<dbReference type="InterPro" id="IPR014036">
    <property type="entry name" value="DeoR-like_C"/>
</dbReference>